<evidence type="ECO:0000313" key="1">
    <source>
        <dbReference type="EMBL" id="KAF5227614.1"/>
    </source>
</evidence>
<sequence>MRGATRRRPDHSFSCVVADQHPEFCDKTFPTIEKHKLVNSIGYCIAEGTDNSISEHLKRCHSLFYWCEKCLHKFNTSLPKGNLELDKAKHNKNECKGEPSPDSLQTWSGHWIMDQDQYHRFKVVGWQHTHVPNPIFINGKKEPKPMRSWRRIRETIFPGSSIELNAEPVAPGRTTQDVITMVGGRPSVMPQVPDVLTHGTDLSQRLMPIPPSMTTDVSQLSTEFSWETSFQTDPSSLVLSYLGADEPHEPYDIQHESITGHEDPFGLDPEEYQGQQSWNSLSGAGCWQTPLPYQVLLEGNSSDPQEAAGRE</sequence>
<protein>
    <submittedName>
        <fullName evidence="1">Uncharacterized protein</fullName>
    </submittedName>
</protein>
<reference evidence="1 2" key="1">
    <citation type="submission" date="2020-02" db="EMBL/GenBank/DDBJ databases">
        <title>Identification and distribution of gene clusters putatively required for synthesis of sphingolipid metabolism inhibitors in phylogenetically diverse species of the filamentous fungus Fusarium.</title>
        <authorList>
            <person name="Kim H.-S."/>
            <person name="Busman M."/>
            <person name="Brown D.W."/>
            <person name="Divon H."/>
            <person name="Uhlig S."/>
            <person name="Proctor R.H."/>
        </authorList>
    </citation>
    <scope>NUCLEOTIDE SEQUENCE [LARGE SCALE GENOMIC DNA]</scope>
    <source>
        <strain evidence="1 2">NRRL 2903</strain>
    </source>
</reference>
<organism evidence="1 2">
    <name type="scientific">Fusarium austroamericanum</name>
    <dbReference type="NCBI Taxonomy" id="282268"/>
    <lineage>
        <taxon>Eukaryota</taxon>
        <taxon>Fungi</taxon>
        <taxon>Dikarya</taxon>
        <taxon>Ascomycota</taxon>
        <taxon>Pezizomycotina</taxon>
        <taxon>Sordariomycetes</taxon>
        <taxon>Hypocreomycetidae</taxon>
        <taxon>Hypocreales</taxon>
        <taxon>Nectriaceae</taxon>
        <taxon>Fusarium</taxon>
    </lineage>
</organism>
<keyword evidence="2" id="KW-1185">Reference proteome</keyword>
<evidence type="ECO:0000313" key="2">
    <source>
        <dbReference type="Proteomes" id="UP000537989"/>
    </source>
</evidence>
<dbReference type="AlphaFoldDB" id="A0AAN6BU64"/>
<accession>A0AAN6BU64</accession>
<proteinExistence type="predicted"/>
<comment type="caution">
    <text evidence="1">The sequence shown here is derived from an EMBL/GenBank/DDBJ whole genome shotgun (WGS) entry which is preliminary data.</text>
</comment>
<gene>
    <name evidence="1" type="ORF">FAUST_11661</name>
</gene>
<dbReference type="EMBL" id="JAAMOD010000557">
    <property type="protein sequence ID" value="KAF5227614.1"/>
    <property type="molecule type" value="Genomic_DNA"/>
</dbReference>
<dbReference type="Proteomes" id="UP000537989">
    <property type="component" value="Unassembled WGS sequence"/>
</dbReference>
<name>A0AAN6BU64_FUSAU</name>